<feature type="active site" description="Charge relay system" evidence="4">
    <location>
        <position position="318"/>
    </location>
</feature>
<evidence type="ECO:0000256" key="3">
    <source>
        <dbReference type="ARBA" id="ARBA00023157"/>
    </source>
</evidence>
<keyword evidence="8" id="KW-1185">Reference proteome</keyword>
<dbReference type="SUPFAM" id="SSF53474">
    <property type="entry name" value="alpha/beta-Hydrolases"/>
    <property type="match status" value="1"/>
</dbReference>
<dbReference type="EC" id="3.1.1.-" evidence="5"/>
<organism evidence="7 8">
    <name type="scientific">Actinospica durhamensis</name>
    <dbReference type="NCBI Taxonomy" id="1508375"/>
    <lineage>
        <taxon>Bacteria</taxon>
        <taxon>Bacillati</taxon>
        <taxon>Actinomycetota</taxon>
        <taxon>Actinomycetes</taxon>
        <taxon>Catenulisporales</taxon>
        <taxon>Actinospicaceae</taxon>
        <taxon>Actinospica</taxon>
    </lineage>
</organism>
<dbReference type="GO" id="GO:0004104">
    <property type="term" value="F:cholinesterase activity"/>
    <property type="evidence" value="ECO:0007669"/>
    <property type="project" value="InterPro"/>
</dbReference>
<comment type="caution">
    <text evidence="7">The sequence shown here is derived from an EMBL/GenBank/DDBJ whole genome shotgun (WGS) entry which is preliminary data.</text>
</comment>
<dbReference type="PRINTS" id="PR00878">
    <property type="entry name" value="CHOLNESTRASE"/>
</dbReference>
<gene>
    <name evidence="7" type="ORF">KDL01_33625</name>
</gene>
<reference evidence="7" key="1">
    <citation type="submission" date="2021-04" db="EMBL/GenBank/DDBJ databases">
        <title>Genome based classification of Actinospica acidithermotolerans sp. nov., an actinobacterium isolated from an Indonesian hot spring.</title>
        <authorList>
            <person name="Kusuma A.B."/>
            <person name="Putra K.E."/>
            <person name="Nafisah S."/>
            <person name="Loh J."/>
            <person name="Nouioui I."/>
            <person name="Goodfellow M."/>
        </authorList>
    </citation>
    <scope>NUCLEOTIDE SEQUENCE</scope>
    <source>
        <strain evidence="7">CSCA 57</strain>
    </source>
</reference>
<accession>A0A941EVY2</accession>
<feature type="active site" description="Charge relay system" evidence="4">
    <location>
        <position position="416"/>
    </location>
</feature>
<dbReference type="EMBL" id="JAGSOG010000272">
    <property type="protein sequence ID" value="MBR7838261.1"/>
    <property type="molecule type" value="Genomic_DNA"/>
</dbReference>
<protein>
    <recommendedName>
        <fullName evidence="5">Carboxylic ester hydrolase</fullName>
        <ecNumber evidence="5">3.1.1.-</ecNumber>
    </recommendedName>
</protein>
<dbReference type="Proteomes" id="UP000675781">
    <property type="component" value="Unassembled WGS sequence"/>
</dbReference>
<evidence type="ECO:0000313" key="8">
    <source>
        <dbReference type="Proteomes" id="UP000675781"/>
    </source>
</evidence>
<dbReference type="PROSITE" id="PS00122">
    <property type="entry name" value="CARBOXYLESTERASE_B_1"/>
    <property type="match status" value="1"/>
</dbReference>
<dbReference type="InterPro" id="IPR029058">
    <property type="entry name" value="AB_hydrolase_fold"/>
</dbReference>
<dbReference type="PANTHER" id="PTHR43918:SF4">
    <property type="entry name" value="CARBOXYLIC ESTER HYDROLASE"/>
    <property type="match status" value="1"/>
</dbReference>
<proteinExistence type="inferred from homology"/>
<dbReference type="InterPro" id="IPR050654">
    <property type="entry name" value="AChE-related_enzymes"/>
</dbReference>
<comment type="similarity">
    <text evidence="1 5">Belongs to the type-B carboxylesterase/lipase family.</text>
</comment>
<dbReference type="InterPro" id="IPR000997">
    <property type="entry name" value="Cholinesterase"/>
</dbReference>
<keyword evidence="2 5" id="KW-0378">Hydrolase</keyword>
<evidence type="ECO:0000313" key="7">
    <source>
        <dbReference type="EMBL" id="MBR7838261.1"/>
    </source>
</evidence>
<dbReference type="RefSeq" id="WP_212532721.1">
    <property type="nucleotide sequence ID" value="NZ_JAGSOG010000272.1"/>
</dbReference>
<evidence type="ECO:0000256" key="2">
    <source>
        <dbReference type="ARBA" id="ARBA00022801"/>
    </source>
</evidence>
<dbReference type="Pfam" id="PF00135">
    <property type="entry name" value="COesterase"/>
    <property type="match status" value="1"/>
</dbReference>
<sequence>MALAVVVTTGEGAVRGLRSEDGIAAFKGIAYAAAPVGRERLRPPRPAARWTGVRDATAYGATVGKAPYRPPFDRLLPEVEIGGEESLNLNVWTHDVHGSAPVMVWLHGGGFLNGSGSLPCYDGTAFARDGVVLVTLNYRLGAPGYLYLGDGPANLGLLDQISALNWVRRNIAAFGGDPENVTVFGESAGAMSIGTLLATPAAAGLFRRAVLQSGAAHQAHDIASARLITARFADMLGIEPTRAAFEQVAMDRMLAVQPDLRAELWSDPDPAAWGQAAATMLPFEPVVDGEILPEDPAAVIARGEGHDVQVLIGCNLDEFRLFTVPTGQFDVLPEAVSRATAARYGLDPDEAFAVYRSGGSAVTPGEVHARLVTDWIYRIPALRLAEAYARRRPGSVYVYEFTWQPGAFDGKIGACHGAELPFVFDNLADDGLHALLGKDLPQPLADAMHSAWVAFARDGDPGWAAYGTGERATMMFDREPAVVADPRAQERRLWEGVRG</sequence>
<evidence type="ECO:0000259" key="6">
    <source>
        <dbReference type="Pfam" id="PF00135"/>
    </source>
</evidence>
<keyword evidence="3" id="KW-1015">Disulfide bond</keyword>
<name>A0A941EVY2_9ACTN</name>
<dbReference type="InterPro" id="IPR002018">
    <property type="entry name" value="CarbesteraseB"/>
</dbReference>
<feature type="domain" description="Carboxylesterase type B" evidence="6">
    <location>
        <begin position="6"/>
        <end position="480"/>
    </location>
</feature>
<evidence type="ECO:0000256" key="1">
    <source>
        <dbReference type="ARBA" id="ARBA00005964"/>
    </source>
</evidence>
<dbReference type="PANTHER" id="PTHR43918">
    <property type="entry name" value="ACETYLCHOLINESTERASE"/>
    <property type="match status" value="1"/>
</dbReference>
<dbReference type="AlphaFoldDB" id="A0A941EVY2"/>
<evidence type="ECO:0000256" key="4">
    <source>
        <dbReference type="PIRSR" id="PIRSR600997-1"/>
    </source>
</evidence>
<evidence type="ECO:0000256" key="5">
    <source>
        <dbReference type="RuleBase" id="RU361235"/>
    </source>
</evidence>
<feature type="active site" description="Acyl-ester intermediate" evidence="4">
    <location>
        <position position="187"/>
    </location>
</feature>
<dbReference type="Gene3D" id="3.40.50.1820">
    <property type="entry name" value="alpha/beta hydrolase"/>
    <property type="match status" value="1"/>
</dbReference>
<dbReference type="InterPro" id="IPR019826">
    <property type="entry name" value="Carboxylesterase_B_AS"/>
</dbReference>